<dbReference type="EMBL" id="PSQE01000003">
    <property type="protein sequence ID" value="RHN69357.1"/>
    <property type="molecule type" value="Genomic_DNA"/>
</dbReference>
<dbReference type="Proteomes" id="UP000265566">
    <property type="component" value="Chromosome 3"/>
</dbReference>
<proteinExistence type="predicted"/>
<name>G7J387_MEDTR</name>
<reference evidence="3" key="3">
    <citation type="submission" date="2015-04" db="UniProtKB">
        <authorList>
            <consortium name="EnsemblPlants"/>
        </authorList>
    </citation>
    <scope>IDENTIFICATION</scope>
    <source>
        <strain evidence="3">cv. Jemalong A17</strain>
    </source>
</reference>
<evidence type="ECO:0000313" key="2">
    <source>
        <dbReference type="EMBL" id="RHN69357.1"/>
    </source>
</evidence>
<evidence type="ECO:0000313" key="3">
    <source>
        <dbReference type="EnsemblPlants" id="AES72180"/>
    </source>
</evidence>
<keyword evidence="4" id="KW-1185">Reference proteome</keyword>
<dbReference type="AlphaFoldDB" id="G7J387"/>
<protein>
    <submittedName>
        <fullName evidence="1">F-box and associated interaction domain protein</fullName>
    </submittedName>
    <submittedName>
        <fullName evidence="2">Putative F-box associated domain, type 1</fullName>
    </submittedName>
</protein>
<dbReference type="HOGENOM" id="CLU_1706910_0_0_1"/>
<accession>G7J387</accession>
<gene>
    <name evidence="1" type="ordered locus">MTR_3g086960</name>
    <name evidence="2" type="ORF">MtrunA17_Chr3g0123811</name>
</gene>
<evidence type="ECO:0000313" key="1">
    <source>
        <dbReference type="EMBL" id="AES72180.1"/>
    </source>
</evidence>
<reference evidence="2" key="4">
    <citation type="journal article" date="2018" name="Nat. Plants">
        <title>Whole-genome landscape of Medicago truncatula symbiotic genes.</title>
        <authorList>
            <person name="Pecrix Y."/>
            <person name="Gamas P."/>
            <person name="Carrere S."/>
        </authorList>
    </citation>
    <scope>NUCLEOTIDE SEQUENCE</scope>
    <source>
        <tissue evidence="2">Leaves</tissue>
    </source>
</reference>
<organism evidence="1 4">
    <name type="scientific">Medicago truncatula</name>
    <name type="common">Barrel medic</name>
    <name type="synonym">Medicago tribuloides</name>
    <dbReference type="NCBI Taxonomy" id="3880"/>
    <lineage>
        <taxon>Eukaryota</taxon>
        <taxon>Viridiplantae</taxon>
        <taxon>Streptophyta</taxon>
        <taxon>Embryophyta</taxon>
        <taxon>Tracheophyta</taxon>
        <taxon>Spermatophyta</taxon>
        <taxon>Magnoliopsida</taxon>
        <taxon>eudicotyledons</taxon>
        <taxon>Gunneridae</taxon>
        <taxon>Pentapetalae</taxon>
        <taxon>rosids</taxon>
        <taxon>fabids</taxon>
        <taxon>Fabales</taxon>
        <taxon>Fabaceae</taxon>
        <taxon>Papilionoideae</taxon>
        <taxon>50 kb inversion clade</taxon>
        <taxon>NPAAA clade</taxon>
        <taxon>Hologalegina</taxon>
        <taxon>IRL clade</taxon>
        <taxon>Trifolieae</taxon>
        <taxon>Medicago</taxon>
    </lineage>
</organism>
<evidence type="ECO:0000313" key="4">
    <source>
        <dbReference type="Proteomes" id="UP000002051"/>
    </source>
</evidence>
<dbReference type="Gramene" id="rna17812">
    <property type="protein sequence ID" value="RHN69357.1"/>
    <property type="gene ID" value="gene17812"/>
</dbReference>
<dbReference type="Proteomes" id="UP000002051">
    <property type="component" value="Chromosome 3"/>
</dbReference>
<reference evidence="1 4" key="1">
    <citation type="journal article" date="2011" name="Nature">
        <title>The Medicago genome provides insight into the evolution of rhizobial symbioses.</title>
        <authorList>
            <person name="Young N.D."/>
            <person name="Debelle F."/>
            <person name="Oldroyd G.E."/>
            <person name="Geurts R."/>
            <person name="Cannon S.B."/>
            <person name="Udvardi M.K."/>
            <person name="Benedito V.A."/>
            <person name="Mayer K.F."/>
            <person name="Gouzy J."/>
            <person name="Schoof H."/>
            <person name="Van de Peer Y."/>
            <person name="Proost S."/>
            <person name="Cook D.R."/>
            <person name="Meyers B.C."/>
            <person name="Spannagl M."/>
            <person name="Cheung F."/>
            <person name="De Mita S."/>
            <person name="Krishnakumar V."/>
            <person name="Gundlach H."/>
            <person name="Zhou S."/>
            <person name="Mudge J."/>
            <person name="Bharti A.K."/>
            <person name="Murray J.D."/>
            <person name="Naoumkina M.A."/>
            <person name="Rosen B."/>
            <person name="Silverstein K.A."/>
            <person name="Tang H."/>
            <person name="Rombauts S."/>
            <person name="Zhao P.X."/>
            <person name="Zhou P."/>
            <person name="Barbe V."/>
            <person name="Bardou P."/>
            <person name="Bechner M."/>
            <person name="Bellec A."/>
            <person name="Berger A."/>
            <person name="Berges H."/>
            <person name="Bidwell S."/>
            <person name="Bisseling T."/>
            <person name="Choisne N."/>
            <person name="Couloux A."/>
            <person name="Denny R."/>
            <person name="Deshpande S."/>
            <person name="Dai X."/>
            <person name="Doyle J.J."/>
            <person name="Dudez A.M."/>
            <person name="Farmer A.D."/>
            <person name="Fouteau S."/>
            <person name="Franken C."/>
            <person name="Gibelin C."/>
            <person name="Gish J."/>
            <person name="Goldstein S."/>
            <person name="Gonzalez A.J."/>
            <person name="Green P.J."/>
            <person name="Hallab A."/>
            <person name="Hartog M."/>
            <person name="Hua A."/>
            <person name="Humphray S.J."/>
            <person name="Jeong D.H."/>
            <person name="Jing Y."/>
            <person name="Jocker A."/>
            <person name="Kenton S.M."/>
            <person name="Kim D.J."/>
            <person name="Klee K."/>
            <person name="Lai H."/>
            <person name="Lang C."/>
            <person name="Lin S."/>
            <person name="Macmil S.L."/>
            <person name="Magdelenat G."/>
            <person name="Matthews L."/>
            <person name="McCorrison J."/>
            <person name="Monaghan E.L."/>
            <person name="Mun J.H."/>
            <person name="Najar F.Z."/>
            <person name="Nicholson C."/>
            <person name="Noirot C."/>
            <person name="O'Bleness M."/>
            <person name="Paule C.R."/>
            <person name="Poulain J."/>
            <person name="Prion F."/>
            <person name="Qin B."/>
            <person name="Qu C."/>
            <person name="Retzel E.F."/>
            <person name="Riddle C."/>
            <person name="Sallet E."/>
            <person name="Samain S."/>
            <person name="Samson N."/>
            <person name="Sanders I."/>
            <person name="Saurat O."/>
            <person name="Scarpelli C."/>
            <person name="Schiex T."/>
            <person name="Segurens B."/>
            <person name="Severin A.J."/>
            <person name="Sherrier D.J."/>
            <person name="Shi R."/>
            <person name="Sims S."/>
            <person name="Singer S.R."/>
            <person name="Sinharoy S."/>
            <person name="Sterck L."/>
            <person name="Viollet A."/>
            <person name="Wang B.B."/>
            <person name="Wang K."/>
            <person name="Wang M."/>
            <person name="Wang X."/>
            <person name="Warfsmann J."/>
            <person name="Weissenbach J."/>
            <person name="White D.D."/>
            <person name="White J.D."/>
            <person name="Wiley G.B."/>
            <person name="Wincker P."/>
            <person name="Xing Y."/>
            <person name="Yang L."/>
            <person name="Yao Z."/>
            <person name="Ying F."/>
            <person name="Zhai J."/>
            <person name="Zhou L."/>
            <person name="Zuber A."/>
            <person name="Denarie J."/>
            <person name="Dixon R.A."/>
            <person name="May G.D."/>
            <person name="Schwartz D.C."/>
            <person name="Rogers J."/>
            <person name="Quetier F."/>
            <person name="Town C.D."/>
            <person name="Roe B.A."/>
        </authorList>
    </citation>
    <scope>NUCLEOTIDE SEQUENCE [LARGE SCALE GENOMIC DNA]</scope>
    <source>
        <strain evidence="1">A17</strain>
        <strain evidence="3 4">cv. Jemalong A17</strain>
    </source>
</reference>
<reference evidence="1 4" key="2">
    <citation type="journal article" date="2014" name="BMC Genomics">
        <title>An improved genome release (version Mt4.0) for the model legume Medicago truncatula.</title>
        <authorList>
            <person name="Tang H."/>
            <person name="Krishnakumar V."/>
            <person name="Bidwell S."/>
            <person name="Rosen B."/>
            <person name="Chan A."/>
            <person name="Zhou S."/>
            <person name="Gentzbittel L."/>
            <person name="Childs K.L."/>
            <person name="Yandell M."/>
            <person name="Gundlach H."/>
            <person name="Mayer K.F."/>
            <person name="Schwartz D.C."/>
            <person name="Town C.D."/>
        </authorList>
    </citation>
    <scope>GENOME REANNOTATION</scope>
    <source>
        <strain evidence="3 4">cv. Jemalong A17</strain>
    </source>
</reference>
<dbReference type="PaxDb" id="3880-AES72180"/>
<dbReference type="EnsemblPlants" id="AES72180">
    <property type="protein sequence ID" value="AES72180"/>
    <property type="gene ID" value="MTR_3g086960"/>
</dbReference>
<dbReference type="EMBL" id="CM001219">
    <property type="protein sequence ID" value="AES72180.1"/>
    <property type="molecule type" value="Genomic_DNA"/>
</dbReference>
<sequence length="154" mass="17903">MTGNLGRRLILAFNITQEIFNEVPLPEIATSEIKYVSLLGKCLCITVSCNGTNKFDVWVMKEYGYRYSWCKLFTFVGEWCFNSPLMSLKPLCYSSDRSKVLLEVKFRGDFKSDPKKKLFWYYLKSYKVTYVPRIPNFIETMIYAGILLPPSLPS</sequence>